<name>A0ABQ8M308_LABRO</name>
<comment type="caution">
    <text evidence="2">The sequence shown here is derived from an EMBL/GenBank/DDBJ whole genome shotgun (WGS) entry which is preliminary data.</text>
</comment>
<protein>
    <recommendedName>
        <fullName evidence="4">Nuclease HARBI1</fullName>
    </recommendedName>
</protein>
<evidence type="ECO:0000313" key="2">
    <source>
        <dbReference type="EMBL" id="KAI2656591.1"/>
    </source>
</evidence>
<sequence>MACNAVIHKRQSYSIATLCGHCVINVFGNLADFFAYDDEWQINRYCLPRATPLCDQSRTNQGHTHGGPGAGDRSGITQPFTSNVMPAEQQHVMEDFMHQTGFSNVQCPMVGLKDVLDCTHVTVPSPLATEQVWRCLDASRGRLLYKPSKVCQIIWACCALHNICMSHGLEMPEGKMHMVVAVDPCQLPATHVTLHVISTGSLAAATSFTACTTHCQATNFILCEIPLGGTTCTSPHEPLPQM</sequence>
<dbReference type="EMBL" id="JACTAM010000015">
    <property type="protein sequence ID" value="KAI2656591.1"/>
    <property type="molecule type" value="Genomic_DNA"/>
</dbReference>
<evidence type="ECO:0000313" key="3">
    <source>
        <dbReference type="Proteomes" id="UP000830375"/>
    </source>
</evidence>
<gene>
    <name evidence="2" type="ORF">H4Q32_029796</name>
</gene>
<dbReference type="Proteomes" id="UP000830375">
    <property type="component" value="Unassembled WGS sequence"/>
</dbReference>
<accession>A0ABQ8M308</accession>
<evidence type="ECO:0000256" key="1">
    <source>
        <dbReference type="SAM" id="MobiDB-lite"/>
    </source>
</evidence>
<organism evidence="2 3">
    <name type="scientific">Labeo rohita</name>
    <name type="common">Indian major carp</name>
    <name type="synonym">Cyprinus rohita</name>
    <dbReference type="NCBI Taxonomy" id="84645"/>
    <lineage>
        <taxon>Eukaryota</taxon>
        <taxon>Metazoa</taxon>
        <taxon>Chordata</taxon>
        <taxon>Craniata</taxon>
        <taxon>Vertebrata</taxon>
        <taxon>Euteleostomi</taxon>
        <taxon>Actinopterygii</taxon>
        <taxon>Neopterygii</taxon>
        <taxon>Teleostei</taxon>
        <taxon>Ostariophysi</taxon>
        <taxon>Cypriniformes</taxon>
        <taxon>Cyprinidae</taxon>
        <taxon>Labeoninae</taxon>
        <taxon>Labeonini</taxon>
        <taxon>Labeo</taxon>
    </lineage>
</organism>
<reference evidence="2 3" key="1">
    <citation type="submission" date="2022-01" db="EMBL/GenBank/DDBJ databases">
        <title>A high-quality chromosome-level genome assembly of rohu carp, Labeo rohita.</title>
        <authorList>
            <person name="Arick M.A. II"/>
            <person name="Hsu C.-Y."/>
            <person name="Magbanua Z."/>
            <person name="Pechanova O."/>
            <person name="Grover C."/>
            <person name="Miller E."/>
            <person name="Thrash A."/>
            <person name="Ezzel L."/>
            <person name="Alam S."/>
            <person name="Benzie J."/>
            <person name="Hamilton M."/>
            <person name="Karsi A."/>
            <person name="Lawrence M.L."/>
            <person name="Peterson D.G."/>
        </authorList>
    </citation>
    <scope>NUCLEOTIDE SEQUENCE [LARGE SCALE GENOMIC DNA]</scope>
    <source>
        <strain evidence="3">BAU-BD-2019</strain>
        <tissue evidence="2">Blood</tissue>
    </source>
</reference>
<proteinExistence type="predicted"/>
<feature type="region of interest" description="Disordered" evidence="1">
    <location>
        <begin position="57"/>
        <end position="80"/>
    </location>
</feature>
<evidence type="ECO:0008006" key="4">
    <source>
        <dbReference type="Google" id="ProtNLM"/>
    </source>
</evidence>
<keyword evidence="3" id="KW-1185">Reference proteome</keyword>